<dbReference type="Proteomes" id="UP000292423">
    <property type="component" value="Unassembled WGS sequence"/>
</dbReference>
<name>A0A4Q7Z9Y1_9GAMM</name>
<keyword evidence="4" id="KW-1185">Reference proteome</keyword>
<protein>
    <submittedName>
        <fullName evidence="3">Anti-sigma-K factor RskA</fullName>
    </submittedName>
</protein>
<keyword evidence="1" id="KW-0812">Transmembrane</keyword>
<dbReference type="RefSeq" id="WP_130411882.1">
    <property type="nucleotide sequence ID" value="NZ_SHKX01000011.1"/>
</dbReference>
<dbReference type="AlphaFoldDB" id="A0A4Q7Z9Y1"/>
<dbReference type="Pfam" id="PF10099">
    <property type="entry name" value="RskA_C"/>
    <property type="match status" value="1"/>
</dbReference>
<evidence type="ECO:0000259" key="2">
    <source>
        <dbReference type="Pfam" id="PF10099"/>
    </source>
</evidence>
<dbReference type="EMBL" id="SHKX01000011">
    <property type="protein sequence ID" value="RZU46874.1"/>
    <property type="molecule type" value="Genomic_DNA"/>
</dbReference>
<keyword evidence="1" id="KW-1133">Transmembrane helix</keyword>
<keyword evidence="1" id="KW-0472">Membrane</keyword>
<dbReference type="InterPro" id="IPR051474">
    <property type="entry name" value="Anti-sigma-K/W_factor"/>
</dbReference>
<reference evidence="3 4" key="1">
    <citation type="submission" date="2019-02" db="EMBL/GenBank/DDBJ databases">
        <title>Genomic Encyclopedia of Type Strains, Phase IV (KMG-IV): sequencing the most valuable type-strain genomes for metagenomic binning, comparative biology and taxonomic classification.</title>
        <authorList>
            <person name="Goeker M."/>
        </authorList>
    </citation>
    <scope>NUCLEOTIDE SEQUENCE [LARGE SCALE GENOMIC DNA]</scope>
    <source>
        <strain evidence="3 4">DSM 105135</strain>
    </source>
</reference>
<dbReference type="OrthoDB" id="5298046at2"/>
<dbReference type="PANTHER" id="PTHR37461">
    <property type="entry name" value="ANTI-SIGMA-K FACTOR RSKA"/>
    <property type="match status" value="1"/>
</dbReference>
<dbReference type="GO" id="GO:0006417">
    <property type="term" value="P:regulation of translation"/>
    <property type="evidence" value="ECO:0007669"/>
    <property type="project" value="TreeGrafter"/>
</dbReference>
<organism evidence="3 4">
    <name type="scientific">Fluviicoccus keumensis</name>
    <dbReference type="NCBI Taxonomy" id="1435465"/>
    <lineage>
        <taxon>Bacteria</taxon>
        <taxon>Pseudomonadati</taxon>
        <taxon>Pseudomonadota</taxon>
        <taxon>Gammaproteobacteria</taxon>
        <taxon>Moraxellales</taxon>
        <taxon>Moraxellaceae</taxon>
        <taxon>Fluviicoccus</taxon>
    </lineage>
</organism>
<sequence length="229" mass="25028">MKYDHPELRHRLAAEYVLGTLQGKARDRFIALMAKDPEWQRITRAWETRLNPWANALPPHAPPEQVWANIRARVGGDFEPEPFFSLAFWRGWAFGATAAALMLLTFVVLRPAPAPLLELAVISTPEGKPNWLVRLDEPHQRLSIATLFPVAVDKDKALELWAIPDGKAPVSLGLLRMNGKTAEVELSDQGVQRLAMAGTLAISVEPSGGSPTGLPTGPVIGSGKPVLKI</sequence>
<evidence type="ECO:0000313" key="4">
    <source>
        <dbReference type="Proteomes" id="UP000292423"/>
    </source>
</evidence>
<gene>
    <name evidence="3" type="ORF">EV700_1259</name>
</gene>
<feature type="domain" description="Anti-sigma K factor RskA C-terminal" evidence="2">
    <location>
        <begin position="96"/>
        <end position="219"/>
    </location>
</feature>
<dbReference type="InterPro" id="IPR018764">
    <property type="entry name" value="RskA_C"/>
</dbReference>
<dbReference type="PANTHER" id="PTHR37461:SF1">
    <property type="entry name" value="ANTI-SIGMA-K FACTOR RSKA"/>
    <property type="match status" value="1"/>
</dbReference>
<comment type="caution">
    <text evidence="3">The sequence shown here is derived from an EMBL/GenBank/DDBJ whole genome shotgun (WGS) entry which is preliminary data.</text>
</comment>
<accession>A0A4Q7Z9Y1</accession>
<evidence type="ECO:0000256" key="1">
    <source>
        <dbReference type="SAM" id="Phobius"/>
    </source>
</evidence>
<proteinExistence type="predicted"/>
<feature type="transmembrane region" description="Helical" evidence="1">
    <location>
        <begin position="87"/>
        <end position="109"/>
    </location>
</feature>
<evidence type="ECO:0000313" key="3">
    <source>
        <dbReference type="EMBL" id="RZU46874.1"/>
    </source>
</evidence>
<dbReference type="GO" id="GO:0016989">
    <property type="term" value="F:sigma factor antagonist activity"/>
    <property type="evidence" value="ECO:0007669"/>
    <property type="project" value="TreeGrafter"/>
</dbReference>
<dbReference type="GO" id="GO:0005886">
    <property type="term" value="C:plasma membrane"/>
    <property type="evidence" value="ECO:0007669"/>
    <property type="project" value="InterPro"/>
</dbReference>